<name>F6UH44_CIOIN</name>
<dbReference type="EMBL" id="EAAA01001924">
    <property type="status" value="NOT_ANNOTATED_CDS"/>
    <property type="molecule type" value="Genomic_DNA"/>
</dbReference>
<reference evidence="4" key="1">
    <citation type="journal article" date="2002" name="Science">
        <title>The draft genome of Ciona intestinalis: insights into chordate and vertebrate origins.</title>
        <authorList>
            <person name="Dehal P."/>
            <person name="Satou Y."/>
            <person name="Campbell R.K."/>
            <person name="Chapman J."/>
            <person name="Degnan B."/>
            <person name="De Tomaso A."/>
            <person name="Davidson B."/>
            <person name="Di Gregorio A."/>
            <person name="Gelpke M."/>
            <person name="Goodstein D.M."/>
            <person name="Harafuji N."/>
            <person name="Hastings K.E."/>
            <person name="Ho I."/>
            <person name="Hotta K."/>
            <person name="Huang W."/>
            <person name="Kawashima T."/>
            <person name="Lemaire P."/>
            <person name="Martinez D."/>
            <person name="Meinertzhagen I.A."/>
            <person name="Necula S."/>
            <person name="Nonaka M."/>
            <person name="Putnam N."/>
            <person name="Rash S."/>
            <person name="Saiga H."/>
            <person name="Satake M."/>
            <person name="Terry A."/>
            <person name="Yamada L."/>
            <person name="Wang H.G."/>
            <person name="Awazu S."/>
            <person name="Azumi K."/>
            <person name="Boore J."/>
            <person name="Branno M."/>
            <person name="Chin-Bow S."/>
            <person name="DeSantis R."/>
            <person name="Doyle S."/>
            <person name="Francino P."/>
            <person name="Keys D.N."/>
            <person name="Haga S."/>
            <person name="Hayashi H."/>
            <person name="Hino K."/>
            <person name="Imai K.S."/>
            <person name="Inaba K."/>
            <person name="Kano S."/>
            <person name="Kobayashi K."/>
            <person name="Kobayashi M."/>
            <person name="Lee B.I."/>
            <person name="Makabe K.W."/>
            <person name="Manohar C."/>
            <person name="Matassi G."/>
            <person name="Medina M."/>
            <person name="Mochizuki Y."/>
            <person name="Mount S."/>
            <person name="Morishita T."/>
            <person name="Miura S."/>
            <person name="Nakayama A."/>
            <person name="Nishizaka S."/>
            <person name="Nomoto H."/>
            <person name="Ohta F."/>
            <person name="Oishi K."/>
            <person name="Rigoutsos I."/>
            <person name="Sano M."/>
            <person name="Sasaki A."/>
            <person name="Sasakura Y."/>
            <person name="Shoguchi E."/>
            <person name="Shin-i T."/>
            <person name="Spagnuolo A."/>
            <person name="Stainier D."/>
            <person name="Suzuki M.M."/>
            <person name="Tassy O."/>
            <person name="Takatori N."/>
            <person name="Tokuoka M."/>
            <person name="Yagi K."/>
            <person name="Yoshizaki F."/>
            <person name="Wada S."/>
            <person name="Zhang C."/>
            <person name="Hyatt P.D."/>
            <person name="Larimer F."/>
            <person name="Detter C."/>
            <person name="Doggett N."/>
            <person name="Glavina T."/>
            <person name="Hawkins T."/>
            <person name="Richardson P."/>
            <person name="Lucas S."/>
            <person name="Kohara Y."/>
            <person name="Levine M."/>
            <person name="Satoh N."/>
            <person name="Rokhsar D.S."/>
        </authorList>
    </citation>
    <scope>NUCLEOTIDE SEQUENCE [LARGE SCALE GENOMIC DNA]</scope>
</reference>
<dbReference type="GeneTree" id="ENSGT00390000014386"/>
<evidence type="ECO:0000256" key="2">
    <source>
        <dbReference type="SAM" id="SignalP"/>
    </source>
</evidence>
<evidence type="ECO:0000313" key="3">
    <source>
        <dbReference type="Ensembl" id="ENSCINP00000008820.3"/>
    </source>
</evidence>
<dbReference type="HOGENOM" id="CLU_202695_0_0_1"/>
<feature type="chain" id="PRO_5003343961" evidence="2">
    <location>
        <begin position="23"/>
        <end position="71"/>
    </location>
</feature>
<dbReference type="InParanoid" id="F6UH44"/>
<feature type="region of interest" description="Disordered" evidence="1">
    <location>
        <begin position="22"/>
        <end position="42"/>
    </location>
</feature>
<keyword evidence="2" id="KW-0732">Signal</keyword>
<reference evidence="3" key="4">
    <citation type="submission" date="2025-09" db="UniProtKB">
        <authorList>
            <consortium name="Ensembl"/>
        </authorList>
    </citation>
    <scope>IDENTIFICATION</scope>
</reference>
<proteinExistence type="predicted"/>
<sequence>MNKLLLVALLLGMLMMVQDSEALQAGQRRRRRRRRRRHPEHENIEMDLTEDFNMNIENIDDLQDSQNPIEQ</sequence>
<reference evidence="3" key="2">
    <citation type="journal article" date="2008" name="Genome Biol.">
        <title>Improved genome assembly and evidence-based global gene model set for the chordate Ciona intestinalis: new insight into intron and operon populations.</title>
        <authorList>
            <person name="Satou Y."/>
            <person name="Mineta K."/>
            <person name="Ogasawara M."/>
            <person name="Sasakura Y."/>
            <person name="Shoguchi E."/>
            <person name="Ueno K."/>
            <person name="Yamada L."/>
            <person name="Matsumoto J."/>
            <person name="Wasserscheid J."/>
            <person name="Dewar K."/>
            <person name="Wiley G.B."/>
            <person name="Macmil S.L."/>
            <person name="Roe B.A."/>
            <person name="Zeller R.W."/>
            <person name="Hastings K.E."/>
            <person name="Lemaire P."/>
            <person name="Lindquist E."/>
            <person name="Endo T."/>
            <person name="Hotta K."/>
            <person name="Inaba K."/>
        </authorList>
    </citation>
    <scope>NUCLEOTIDE SEQUENCE [LARGE SCALE GENOMIC DNA]</scope>
    <source>
        <strain evidence="3">wild type</strain>
    </source>
</reference>
<keyword evidence="4" id="KW-1185">Reference proteome</keyword>
<organism evidence="3 4">
    <name type="scientific">Ciona intestinalis</name>
    <name type="common">Transparent sea squirt</name>
    <name type="synonym">Ascidia intestinalis</name>
    <dbReference type="NCBI Taxonomy" id="7719"/>
    <lineage>
        <taxon>Eukaryota</taxon>
        <taxon>Metazoa</taxon>
        <taxon>Chordata</taxon>
        <taxon>Tunicata</taxon>
        <taxon>Ascidiacea</taxon>
        <taxon>Phlebobranchia</taxon>
        <taxon>Cionidae</taxon>
        <taxon>Ciona</taxon>
    </lineage>
</organism>
<accession>F6UH44</accession>
<protein>
    <submittedName>
        <fullName evidence="3">Uncharacterized protein</fullName>
    </submittedName>
</protein>
<feature type="compositionally biased region" description="Basic residues" evidence="1">
    <location>
        <begin position="27"/>
        <end position="38"/>
    </location>
</feature>
<dbReference type="Ensembl" id="ENSCINT00000008820.3">
    <property type="protein sequence ID" value="ENSCINP00000008820.3"/>
    <property type="gene ID" value="ENSCING00000004272.3"/>
</dbReference>
<evidence type="ECO:0000256" key="1">
    <source>
        <dbReference type="SAM" id="MobiDB-lite"/>
    </source>
</evidence>
<dbReference type="AlphaFoldDB" id="F6UH44"/>
<evidence type="ECO:0000313" key="4">
    <source>
        <dbReference type="Proteomes" id="UP000008144"/>
    </source>
</evidence>
<feature type="signal peptide" evidence="2">
    <location>
        <begin position="1"/>
        <end position="22"/>
    </location>
</feature>
<dbReference type="Proteomes" id="UP000008144">
    <property type="component" value="Chromosome 4"/>
</dbReference>
<reference evidence="3" key="3">
    <citation type="submission" date="2025-08" db="UniProtKB">
        <authorList>
            <consortium name="Ensembl"/>
        </authorList>
    </citation>
    <scope>IDENTIFICATION</scope>
</reference>